<organism evidence="4 5">
    <name type="scientific">Favolaschia claudopus</name>
    <dbReference type="NCBI Taxonomy" id="2862362"/>
    <lineage>
        <taxon>Eukaryota</taxon>
        <taxon>Fungi</taxon>
        <taxon>Dikarya</taxon>
        <taxon>Basidiomycota</taxon>
        <taxon>Agaricomycotina</taxon>
        <taxon>Agaricomycetes</taxon>
        <taxon>Agaricomycetidae</taxon>
        <taxon>Agaricales</taxon>
        <taxon>Marasmiineae</taxon>
        <taxon>Mycenaceae</taxon>
        <taxon>Favolaschia</taxon>
    </lineage>
</organism>
<dbReference type="AlphaFoldDB" id="A0AAV9ZZJ6"/>
<proteinExistence type="predicted"/>
<protein>
    <recommendedName>
        <fullName evidence="3">SWIM-type domain-containing protein</fullName>
    </recommendedName>
</protein>
<feature type="region of interest" description="Disordered" evidence="2">
    <location>
        <begin position="180"/>
        <end position="237"/>
    </location>
</feature>
<name>A0AAV9ZZJ6_9AGAR</name>
<keyword evidence="1" id="KW-0479">Metal-binding</keyword>
<evidence type="ECO:0000259" key="3">
    <source>
        <dbReference type="PROSITE" id="PS50966"/>
    </source>
</evidence>
<accession>A0AAV9ZZJ6</accession>
<dbReference type="GO" id="GO:0008270">
    <property type="term" value="F:zinc ion binding"/>
    <property type="evidence" value="ECO:0007669"/>
    <property type="project" value="UniProtKB-KW"/>
</dbReference>
<feature type="domain" description="SWIM-type" evidence="3">
    <location>
        <begin position="21"/>
        <end position="52"/>
    </location>
</feature>
<dbReference type="Proteomes" id="UP001362999">
    <property type="component" value="Unassembled WGS sequence"/>
</dbReference>
<reference evidence="4 5" key="1">
    <citation type="journal article" date="2024" name="J Genomics">
        <title>Draft genome sequencing and assembly of Favolaschia claudopus CIRM-BRFM 2984 isolated from oak limbs.</title>
        <authorList>
            <person name="Navarro D."/>
            <person name="Drula E."/>
            <person name="Chaduli D."/>
            <person name="Cazenave R."/>
            <person name="Ahrendt S."/>
            <person name="Wang J."/>
            <person name="Lipzen A."/>
            <person name="Daum C."/>
            <person name="Barry K."/>
            <person name="Grigoriev I.V."/>
            <person name="Favel A."/>
            <person name="Rosso M.N."/>
            <person name="Martin F."/>
        </authorList>
    </citation>
    <scope>NUCLEOTIDE SEQUENCE [LARGE SCALE GENOMIC DNA]</scope>
    <source>
        <strain evidence="4 5">CIRM-BRFM 2984</strain>
    </source>
</reference>
<dbReference type="InterPro" id="IPR007527">
    <property type="entry name" value="Znf_SWIM"/>
</dbReference>
<keyword evidence="1" id="KW-0862">Zinc</keyword>
<dbReference type="PROSITE" id="PS50966">
    <property type="entry name" value="ZF_SWIM"/>
    <property type="match status" value="1"/>
</dbReference>
<gene>
    <name evidence="4" type="ORF">R3P38DRAFT_2799954</name>
</gene>
<evidence type="ECO:0000313" key="5">
    <source>
        <dbReference type="Proteomes" id="UP001362999"/>
    </source>
</evidence>
<feature type="compositionally biased region" description="Pro residues" evidence="2">
    <location>
        <begin position="97"/>
        <end position="106"/>
    </location>
</feature>
<evidence type="ECO:0000256" key="2">
    <source>
        <dbReference type="SAM" id="MobiDB-lite"/>
    </source>
</evidence>
<evidence type="ECO:0000313" key="4">
    <source>
        <dbReference type="EMBL" id="KAK6996229.1"/>
    </source>
</evidence>
<keyword evidence="5" id="KW-1185">Reference proteome</keyword>
<dbReference type="EMBL" id="JAWWNJ010000098">
    <property type="protein sequence ID" value="KAK6996229.1"/>
    <property type="molecule type" value="Genomic_DNA"/>
</dbReference>
<feature type="compositionally biased region" description="Low complexity" evidence="2">
    <location>
        <begin position="216"/>
        <end position="225"/>
    </location>
</feature>
<comment type="caution">
    <text evidence="4">The sequence shown here is derived from an EMBL/GenBank/DDBJ whole genome shotgun (WGS) entry which is preliminary data.</text>
</comment>
<evidence type="ECO:0000256" key="1">
    <source>
        <dbReference type="PROSITE-ProRule" id="PRU00325"/>
    </source>
</evidence>
<sequence>MQVTGVNQYRVKSQSKRSCVYVVDISAYTCTCLDYPLISYCKHIAAGQTLFKEVVTTTVLPGTNESPSSDPASTNEEVDSSSDTVSHSDSSDDEPPYPHQIQPPPTTRNLTLLARRLDTLAARLRHSRKQELSFPSLAAFESALDDLLKETDSGSILPVAQHIAPCRNEWLQTRKSMGVMPRVKTKARKTGDQAYGAGARSGLKAKKAKVSRSPASTPESSQLPSLPTPSPDPLVATPPLLLQAPVVSAASHPPQIPSAPSVPQPLPLALPYQYHVHSKEKPMVPLTKETMDKKRPSRKIYSHLACCFCACYRQSET</sequence>
<feature type="compositionally biased region" description="Polar residues" evidence="2">
    <location>
        <begin position="62"/>
        <end position="75"/>
    </location>
</feature>
<feature type="region of interest" description="Disordered" evidence="2">
    <location>
        <begin position="62"/>
        <end position="108"/>
    </location>
</feature>
<keyword evidence="1" id="KW-0863">Zinc-finger</keyword>